<accession>A0ACB5RFJ0</accession>
<dbReference type="Proteomes" id="UP001058074">
    <property type="component" value="Unassembled WGS sequence"/>
</dbReference>
<evidence type="ECO:0000313" key="1">
    <source>
        <dbReference type="EMBL" id="GKX67858.1"/>
    </source>
</evidence>
<sequence length="171" mass="19653">MGKAKRLLFDWVIPIVAALILTFLINKFLLFQVSVPTGSMIPTIEKDDRLLITKVYNYSSIKRGDILVFNSREYNQPFVKRVIGLPGEKVEVVDGVVYINGTELKEDYVKNPDKMSCNFGVIPQGHYLFLGDNRAISEDARYWKNKFIDEKDIMGKARFTVYPFSRFGSLK</sequence>
<dbReference type="EMBL" id="BROD01000001">
    <property type="protein sequence ID" value="GKX67858.1"/>
    <property type="molecule type" value="Genomic_DNA"/>
</dbReference>
<gene>
    <name evidence="1" type="ORF">rsdtw13_31160</name>
</gene>
<evidence type="ECO:0000313" key="2">
    <source>
        <dbReference type="Proteomes" id="UP001058074"/>
    </source>
</evidence>
<proteinExistence type="predicted"/>
<protein>
    <submittedName>
        <fullName evidence="1">S26 family signal peptidase</fullName>
    </submittedName>
</protein>
<organism evidence="1 2">
    <name type="scientific">Inconstantimicrobium mannanitabidum</name>
    <dbReference type="NCBI Taxonomy" id="1604901"/>
    <lineage>
        <taxon>Bacteria</taxon>
        <taxon>Bacillati</taxon>
        <taxon>Bacillota</taxon>
        <taxon>Clostridia</taxon>
        <taxon>Eubacteriales</taxon>
        <taxon>Clostridiaceae</taxon>
        <taxon>Inconstantimicrobium</taxon>
    </lineage>
</organism>
<comment type="caution">
    <text evidence="1">The sequence shown here is derived from an EMBL/GenBank/DDBJ whole genome shotgun (WGS) entry which is preliminary data.</text>
</comment>
<reference evidence="1" key="1">
    <citation type="journal article" date="2025" name="Int. J. Syst. Evol. Microbiol.">
        <title>Inconstantimicrobium mannanitabidum sp. nov., a novel member of the family Clostridiaceae isolated from anoxic soil under the treatment of reductive soil disinfestation.</title>
        <authorList>
            <person name="Ueki A."/>
            <person name="Tonouchi A."/>
            <person name="Honma S."/>
            <person name="Kaku N."/>
            <person name="Ueki K."/>
        </authorList>
    </citation>
    <scope>NUCLEOTIDE SEQUENCE</scope>
    <source>
        <strain evidence="1">TW13</strain>
    </source>
</reference>
<keyword evidence="2" id="KW-1185">Reference proteome</keyword>
<name>A0ACB5RFJ0_9CLOT</name>